<accession>A0A1M4YGT4</accession>
<reference evidence="1 2" key="1">
    <citation type="submission" date="2016-11" db="EMBL/GenBank/DDBJ databases">
        <authorList>
            <person name="Jaros S."/>
            <person name="Januszkiewicz K."/>
            <person name="Wedrychowicz H."/>
        </authorList>
    </citation>
    <scope>NUCLEOTIDE SEQUENCE [LARGE SCALE GENOMIC DNA]</scope>
    <source>
        <strain evidence="1 2">DSM 17137</strain>
    </source>
</reference>
<name>A0A1M4YGT4_9HYPH</name>
<dbReference type="Proteomes" id="UP000184533">
    <property type="component" value="Unassembled WGS sequence"/>
</dbReference>
<dbReference type="OrthoDB" id="7165680at2"/>
<proteinExistence type="predicted"/>
<evidence type="ECO:0000313" key="1">
    <source>
        <dbReference type="EMBL" id="SHF04957.1"/>
    </source>
</evidence>
<evidence type="ECO:0000313" key="2">
    <source>
        <dbReference type="Proteomes" id="UP000184533"/>
    </source>
</evidence>
<dbReference type="AlphaFoldDB" id="A0A1M4YGT4"/>
<gene>
    <name evidence="1" type="ORF">SAMN02745223_01675</name>
</gene>
<protein>
    <recommendedName>
        <fullName evidence="3">Cell division protein FtsL</fullName>
    </recommendedName>
</protein>
<sequence>MIRNLNIILIFTSVLMLSGVYALKFSIENTASERTALISQISAQEGELSLLKADWAVLNQPGHIDPIVRRHEMMLAIGPVKQEQFGSFAALRMRPAKPDNAGLDALFLSLDAGIDPIDAILELEGIE</sequence>
<dbReference type="RefSeq" id="WP_052950500.1">
    <property type="nucleotide sequence ID" value="NZ_FQVC01000004.1"/>
</dbReference>
<dbReference type="EMBL" id="FQVC01000004">
    <property type="protein sequence ID" value="SHF04957.1"/>
    <property type="molecule type" value="Genomic_DNA"/>
</dbReference>
<evidence type="ECO:0008006" key="3">
    <source>
        <dbReference type="Google" id="ProtNLM"/>
    </source>
</evidence>
<organism evidence="1 2">
    <name type="scientific">Devosia limi DSM 17137</name>
    <dbReference type="NCBI Taxonomy" id="1121477"/>
    <lineage>
        <taxon>Bacteria</taxon>
        <taxon>Pseudomonadati</taxon>
        <taxon>Pseudomonadota</taxon>
        <taxon>Alphaproteobacteria</taxon>
        <taxon>Hyphomicrobiales</taxon>
        <taxon>Devosiaceae</taxon>
        <taxon>Devosia</taxon>
    </lineage>
</organism>